<reference evidence="2 3" key="2">
    <citation type="submission" date="2018-11" db="EMBL/GenBank/DDBJ databases">
        <authorList>
            <consortium name="Pathogen Informatics"/>
        </authorList>
    </citation>
    <scope>NUCLEOTIDE SEQUENCE [LARGE SCALE GENOMIC DNA]</scope>
</reference>
<dbReference type="STRING" id="27835.A0A0N4YD09"/>
<evidence type="ECO:0000313" key="2">
    <source>
        <dbReference type="EMBL" id="VDL78067.1"/>
    </source>
</evidence>
<feature type="compositionally biased region" description="Basic and acidic residues" evidence="1">
    <location>
        <begin position="90"/>
        <end position="108"/>
    </location>
</feature>
<gene>
    <name evidence="2" type="ORF">NBR_LOCUS14478</name>
</gene>
<feature type="region of interest" description="Disordered" evidence="1">
    <location>
        <begin position="82"/>
        <end position="122"/>
    </location>
</feature>
<organism evidence="4">
    <name type="scientific">Nippostrongylus brasiliensis</name>
    <name type="common">Rat hookworm</name>
    <dbReference type="NCBI Taxonomy" id="27835"/>
    <lineage>
        <taxon>Eukaryota</taxon>
        <taxon>Metazoa</taxon>
        <taxon>Ecdysozoa</taxon>
        <taxon>Nematoda</taxon>
        <taxon>Chromadorea</taxon>
        <taxon>Rhabditida</taxon>
        <taxon>Rhabditina</taxon>
        <taxon>Rhabditomorpha</taxon>
        <taxon>Strongyloidea</taxon>
        <taxon>Heligmosomidae</taxon>
        <taxon>Nippostrongylus</taxon>
    </lineage>
</organism>
<evidence type="ECO:0000256" key="1">
    <source>
        <dbReference type="SAM" id="MobiDB-lite"/>
    </source>
</evidence>
<keyword evidence="3" id="KW-1185">Reference proteome</keyword>
<reference evidence="4" key="1">
    <citation type="submission" date="2017-02" db="UniProtKB">
        <authorList>
            <consortium name="WormBaseParasite"/>
        </authorList>
    </citation>
    <scope>IDENTIFICATION</scope>
</reference>
<proteinExistence type="predicted"/>
<protein>
    <submittedName>
        <fullName evidence="4">Reverse transcriptase domain-containing protein</fullName>
    </submittedName>
</protein>
<evidence type="ECO:0000313" key="4">
    <source>
        <dbReference type="WBParaSite" id="NBR_0001447701-mRNA-1"/>
    </source>
</evidence>
<sequence>MKRKNIHILCLQETRWKGEKVKEIGEGVKLFYKGDDEKRNGAGMAVSEALKDSVSGEEKDEFYMTLDDVIRSVPEGDFLSVAGDLNGHVGTDRRGPKHHPPSEAKDEDGTQSPMVEIAGPKRNGLRSRVMVAGLPDPKEAVSDTWQQVARTFLQCAKEALRETRGGSKGDKATWFWKDEVQKVVREEKRACETWQKSRSSEDLTIYKKYKRLAKAAVAKDKNAEMDGLYEKLEEPQAEEFAFRLAKARHRASLDVRVVKTVKNAKGCLLRTLADVKSRWEEYFKCLLNEEFLREHIPEALELDG</sequence>
<dbReference type="WBParaSite" id="NBR_0001447701-mRNA-1">
    <property type="protein sequence ID" value="NBR_0001447701-mRNA-1"/>
    <property type="gene ID" value="NBR_0001447701"/>
</dbReference>
<evidence type="ECO:0000313" key="3">
    <source>
        <dbReference type="Proteomes" id="UP000271162"/>
    </source>
</evidence>
<dbReference type="AlphaFoldDB" id="A0A0N4YD09"/>
<accession>A0A0N4YD09</accession>
<dbReference type="EMBL" id="UYSL01021379">
    <property type="protein sequence ID" value="VDL78067.1"/>
    <property type="molecule type" value="Genomic_DNA"/>
</dbReference>
<dbReference type="Proteomes" id="UP000271162">
    <property type="component" value="Unassembled WGS sequence"/>
</dbReference>
<dbReference type="OMA" id="DAMECSI"/>
<name>A0A0N4YD09_NIPBR</name>